<evidence type="ECO:0000256" key="15">
    <source>
        <dbReference type="ARBA" id="ARBA00022806"/>
    </source>
</evidence>
<dbReference type="GO" id="GO:0003723">
    <property type="term" value="F:RNA binding"/>
    <property type="evidence" value="ECO:0007669"/>
    <property type="project" value="InterPro"/>
</dbReference>
<dbReference type="GO" id="GO:0004519">
    <property type="term" value="F:endonuclease activity"/>
    <property type="evidence" value="ECO:0007669"/>
    <property type="project" value="UniProtKB-KW"/>
</dbReference>
<dbReference type="Pfam" id="PF02407">
    <property type="entry name" value="Viral_Rep"/>
    <property type="match status" value="1"/>
</dbReference>
<dbReference type="Gene3D" id="3.40.1310.20">
    <property type="match status" value="2"/>
</dbReference>
<evidence type="ECO:0000313" key="24">
    <source>
        <dbReference type="EMBL" id="WZK92820.1"/>
    </source>
</evidence>
<protein>
    <recommendedName>
        <fullName evidence="5">Replication-associated protein</fullName>
    </recommendedName>
    <alternativeName>
        <fullName evidence="20">ATP-dependent helicase Rep</fullName>
    </alternativeName>
    <alternativeName>
        <fullName evidence="21">RepP</fullName>
    </alternativeName>
</protein>
<dbReference type="Pfam" id="PF00910">
    <property type="entry name" value="RNA_helicase"/>
    <property type="match status" value="1"/>
</dbReference>
<keyword evidence="7" id="KW-0808">Transferase</keyword>
<comment type="catalytic activity">
    <reaction evidence="22">
        <text>ATP + H2O = ADP + phosphate + H(+)</text>
        <dbReference type="Rhea" id="RHEA:13065"/>
        <dbReference type="ChEBI" id="CHEBI:15377"/>
        <dbReference type="ChEBI" id="CHEBI:15378"/>
        <dbReference type="ChEBI" id="CHEBI:30616"/>
        <dbReference type="ChEBI" id="CHEBI:43474"/>
        <dbReference type="ChEBI" id="CHEBI:456216"/>
    </reaction>
</comment>
<dbReference type="GO" id="GO:0003677">
    <property type="term" value="F:DNA binding"/>
    <property type="evidence" value="ECO:0007669"/>
    <property type="project" value="UniProtKB-KW"/>
</dbReference>
<evidence type="ECO:0000256" key="18">
    <source>
        <dbReference type="ARBA" id="ARBA00023125"/>
    </source>
</evidence>
<evidence type="ECO:0000256" key="9">
    <source>
        <dbReference type="ARBA" id="ARBA00022705"/>
    </source>
</evidence>
<evidence type="ECO:0000256" key="2">
    <source>
        <dbReference type="ARBA" id="ARBA00001946"/>
    </source>
</evidence>
<evidence type="ECO:0000256" key="13">
    <source>
        <dbReference type="ARBA" id="ARBA00022759"/>
    </source>
</evidence>
<evidence type="ECO:0000256" key="22">
    <source>
        <dbReference type="ARBA" id="ARBA00049360"/>
    </source>
</evidence>
<evidence type="ECO:0000256" key="16">
    <source>
        <dbReference type="ARBA" id="ARBA00022840"/>
    </source>
</evidence>
<keyword evidence="11" id="KW-0479">Metal-binding</keyword>
<evidence type="ECO:0000256" key="17">
    <source>
        <dbReference type="ARBA" id="ARBA00023124"/>
    </source>
</evidence>
<dbReference type="PROSITE" id="PS52020">
    <property type="entry name" value="CRESS_DNA_REP"/>
    <property type="match status" value="1"/>
</dbReference>
<dbReference type="GO" id="GO:0016779">
    <property type="term" value="F:nucleotidyltransferase activity"/>
    <property type="evidence" value="ECO:0007669"/>
    <property type="project" value="UniProtKB-KW"/>
</dbReference>
<dbReference type="Gene3D" id="3.40.50.300">
    <property type="entry name" value="P-loop containing nucleotide triphosphate hydrolases"/>
    <property type="match status" value="1"/>
</dbReference>
<evidence type="ECO:0000256" key="6">
    <source>
        <dbReference type="ARBA" id="ARBA00022562"/>
    </source>
</evidence>
<evidence type="ECO:0000256" key="5">
    <source>
        <dbReference type="ARBA" id="ARBA00014531"/>
    </source>
</evidence>
<keyword evidence="10" id="KW-0540">Nuclease</keyword>
<evidence type="ECO:0000256" key="4">
    <source>
        <dbReference type="ARBA" id="ARBA00008545"/>
    </source>
</evidence>
<dbReference type="EMBL" id="PP410066">
    <property type="protein sequence ID" value="WZK92820.1"/>
    <property type="molecule type" value="Genomic_DNA"/>
</dbReference>
<keyword evidence="18" id="KW-0238">DNA-binding</keyword>
<keyword evidence="17" id="KW-0190">Covalent protein-DNA linkage</keyword>
<evidence type="ECO:0000259" key="23">
    <source>
        <dbReference type="PROSITE" id="PS52020"/>
    </source>
</evidence>
<comment type="cofactor">
    <cofactor evidence="1">
        <name>Mn(2+)</name>
        <dbReference type="ChEBI" id="CHEBI:29035"/>
    </cofactor>
</comment>
<keyword evidence="12" id="KW-0547">Nucleotide-binding</keyword>
<dbReference type="GO" id="GO:0006260">
    <property type="term" value="P:DNA replication"/>
    <property type="evidence" value="ECO:0007669"/>
    <property type="project" value="UniProtKB-KW"/>
</dbReference>
<keyword evidence="19" id="KW-0511">Multifunctional enzyme</keyword>
<evidence type="ECO:0000256" key="3">
    <source>
        <dbReference type="ARBA" id="ARBA00004147"/>
    </source>
</evidence>
<comment type="similarity">
    <text evidence="4">Belongs to the nanoviruses/circoviruses replication-associated protein family.</text>
</comment>
<dbReference type="GO" id="GO:0016787">
    <property type="term" value="F:hydrolase activity"/>
    <property type="evidence" value="ECO:0007669"/>
    <property type="project" value="UniProtKB-KW"/>
</dbReference>
<reference evidence="24" key="1">
    <citation type="journal article" date="2024" name="Microbiol. Spectr.">
        <title>Full-genome sequencing of dozens of new DNA viruses found in Spanish bat feces.</title>
        <authorList>
            <person name="Buigues J."/>
            <person name="Vinals A."/>
            <person name="Martinez-Recio R."/>
            <person name="Monros J.S."/>
            <person name="Sanjuan R."/>
            <person name="Cuevas J.M."/>
        </authorList>
    </citation>
    <scope>NUCLEOTIDE SEQUENCE</scope>
    <source>
        <strain evidence="24">MAVG32</strain>
    </source>
</reference>
<dbReference type="GO" id="GO:0042025">
    <property type="term" value="C:host cell nucleus"/>
    <property type="evidence" value="ECO:0007669"/>
    <property type="project" value="UniProtKB-SubCell"/>
</dbReference>
<evidence type="ECO:0000256" key="1">
    <source>
        <dbReference type="ARBA" id="ARBA00001936"/>
    </source>
</evidence>
<keyword evidence="9" id="KW-0235">DNA replication</keyword>
<reference evidence="24" key="2">
    <citation type="submission" date="2024-02" db="EMBL/GenBank/DDBJ databases">
        <authorList>
            <person name="Buigues J."/>
            <person name="Vinals A."/>
            <person name="Martinez-Recio R."/>
            <person name="S Monros J."/>
            <person name="Sanjuan R."/>
            <person name="Cuevas J.M."/>
        </authorList>
    </citation>
    <scope>NUCLEOTIDE SEQUENCE</scope>
    <source>
        <strain evidence="24">MAVG32</strain>
    </source>
</reference>
<evidence type="ECO:0000256" key="11">
    <source>
        <dbReference type="ARBA" id="ARBA00022723"/>
    </source>
</evidence>
<evidence type="ECO:0000256" key="12">
    <source>
        <dbReference type="ARBA" id="ARBA00022741"/>
    </source>
</evidence>
<evidence type="ECO:0000256" key="19">
    <source>
        <dbReference type="ARBA" id="ARBA00023268"/>
    </source>
</evidence>
<dbReference type="GO" id="GO:0003724">
    <property type="term" value="F:RNA helicase activity"/>
    <property type="evidence" value="ECO:0007669"/>
    <property type="project" value="InterPro"/>
</dbReference>
<keyword evidence="15" id="KW-0347">Helicase</keyword>
<sequence>MTALLVMCPDTIERQSASLRSARVMSGTVRRFCFTWNNYTEADYNKAKLFIQDQCKYGIIGQSASLRSARVMSGTVRRFCFTWNNYTEADYNKAKLFIQDQCKYGIIGKEIAPATGTIHLQGFCNLHKPMRFNAIKKCLSNTIHIEKANGSDLDNQKYCSKAGEIFETGEPQSQGKRNDLQTMVDYVNNQPGICNIENIAREHPTVFIKYHRGIKEWLRLHKPIQPRFEKTEVFYYYGSPGTGKSKSALEEATAALQEGETVANDIYYKPRGLWWDGYMQQRCIIIDDFYGWIKYDEMLKIMDRYPYKVQIKGGFEEFTSKKIWITTNVDTDLLYKFEGYNVTAFERRLTIKKFFT</sequence>
<organism evidence="24">
    <name type="scientific">Myotis capaccinii feces associated cyclovirus 2</name>
    <dbReference type="NCBI Taxonomy" id="3139989"/>
    <lineage>
        <taxon>Viruses</taxon>
        <taxon>Monodnaviria</taxon>
        <taxon>Shotokuvirae</taxon>
        <taxon>Cressdnaviricota</taxon>
        <taxon>Arfiviricetes</taxon>
        <taxon>Cirlivirales</taxon>
        <taxon>Circoviridae</taxon>
        <taxon>Cyclovirus</taxon>
    </lineage>
</organism>
<evidence type="ECO:0000256" key="21">
    <source>
        <dbReference type="ARBA" id="ARBA00032243"/>
    </source>
</evidence>
<keyword evidence="8" id="KW-0548">Nucleotidyltransferase</keyword>
<dbReference type="InterPro" id="IPR049912">
    <property type="entry name" value="CRESS_DNA_REP"/>
</dbReference>
<evidence type="ECO:0000256" key="20">
    <source>
        <dbReference type="ARBA" id="ARBA00030754"/>
    </source>
</evidence>
<keyword evidence="6" id="KW-1048">Host nucleus</keyword>
<evidence type="ECO:0000256" key="14">
    <source>
        <dbReference type="ARBA" id="ARBA00022801"/>
    </source>
</evidence>
<dbReference type="SUPFAM" id="SSF52540">
    <property type="entry name" value="P-loop containing nucleoside triphosphate hydrolases"/>
    <property type="match status" value="1"/>
</dbReference>
<dbReference type="InterPro" id="IPR000605">
    <property type="entry name" value="Helicase_SF3_ssDNA/RNA_vir"/>
</dbReference>
<name>A0AAU6S515_9CIRC</name>
<dbReference type="InterPro" id="IPR027417">
    <property type="entry name" value="P-loop_NTPase"/>
</dbReference>
<evidence type="ECO:0000256" key="7">
    <source>
        <dbReference type="ARBA" id="ARBA00022679"/>
    </source>
</evidence>
<comment type="cofactor">
    <cofactor evidence="2">
        <name>Mg(2+)</name>
        <dbReference type="ChEBI" id="CHEBI:18420"/>
    </cofactor>
</comment>
<keyword evidence="16" id="KW-0067">ATP-binding</keyword>
<comment type="subcellular location">
    <subcellularLocation>
        <location evidence="3">Host nucleus</location>
    </subcellularLocation>
</comment>
<keyword evidence="14" id="KW-0378">Hydrolase</keyword>
<accession>A0AAU6S515</accession>
<evidence type="ECO:0000256" key="10">
    <source>
        <dbReference type="ARBA" id="ARBA00022722"/>
    </source>
</evidence>
<proteinExistence type="inferred from homology"/>
<evidence type="ECO:0000256" key="8">
    <source>
        <dbReference type="ARBA" id="ARBA00022695"/>
    </source>
</evidence>
<dbReference type="GO" id="GO:0005524">
    <property type="term" value="F:ATP binding"/>
    <property type="evidence" value="ECO:0007669"/>
    <property type="project" value="UniProtKB-KW"/>
</dbReference>
<dbReference type="GO" id="GO:0046872">
    <property type="term" value="F:metal ion binding"/>
    <property type="evidence" value="ECO:0007669"/>
    <property type="project" value="UniProtKB-KW"/>
</dbReference>
<feature type="domain" description="CRESS-DNA virus Rep endonuclease" evidence="23">
    <location>
        <begin position="73"/>
        <end position="171"/>
    </location>
</feature>
<keyword evidence="13" id="KW-0255">Endonuclease</keyword>